<protein>
    <submittedName>
        <fullName evidence="1">Uncharacterized protein</fullName>
    </submittedName>
</protein>
<proteinExistence type="predicted"/>
<reference evidence="1" key="3">
    <citation type="submission" date="2022-06" db="UniProtKB">
        <authorList>
            <consortium name="EnsemblPlants"/>
        </authorList>
    </citation>
    <scope>IDENTIFICATION</scope>
</reference>
<keyword evidence="2" id="KW-1185">Reference proteome</keyword>
<organism evidence="1 2">
    <name type="scientific">Triticum urartu</name>
    <name type="common">Red wild einkorn</name>
    <name type="synonym">Crithodium urartu</name>
    <dbReference type="NCBI Taxonomy" id="4572"/>
    <lineage>
        <taxon>Eukaryota</taxon>
        <taxon>Viridiplantae</taxon>
        <taxon>Streptophyta</taxon>
        <taxon>Embryophyta</taxon>
        <taxon>Tracheophyta</taxon>
        <taxon>Spermatophyta</taxon>
        <taxon>Magnoliopsida</taxon>
        <taxon>Liliopsida</taxon>
        <taxon>Poales</taxon>
        <taxon>Poaceae</taxon>
        <taxon>BOP clade</taxon>
        <taxon>Pooideae</taxon>
        <taxon>Triticodae</taxon>
        <taxon>Triticeae</taxon>
        <taxon>Triticinae</taxon>
        <taxon>Triticum</taxon>
    </lineage>
</organism>
<reference evidence="1" key="2">
    <citation type="submission" date="2018-03" db="EMBL/GenBank/DDBJ databases">
        <title>The Triticum urartu genome reveals the dynamic nature of wheat genome evolution.</title>
        <authorList>
            <person name="Ling H."/>
            <person name="Ma B."/>
            <person name="Shi X."/>
            <person name="Liu H."/>
            <person name="Dong L."/>
            <person name="Sun H."/>
            <person name="Cao Y."/>
            <person name="Gao Q."/>
            <person name="Zheng S."/>
            <person name="Li Y."/>
            <person name="Yu Y."/>
            <person name="Du H."/>
            <person name="Qi M."/>
            <person name="Li Y."/>
            <person name="Yu H."/>
            <person name="Cui Y."/>
            <person name="Wang N."/>
            <person name="Chen C."/>
            <person name="Wu H."/>
            <person name="Zhao Y."/>
            <person name="Zhang J."/>
            <person name="Li Y."/>
            <person name="Zhou W."/>
            <person name="Zhang B."/>
            <person name="Hu W."/>
            <person name="Eijk M."/>
            <person name="Tang J."/>
            <person name="Witsenboer H."/>
            <person name="Zhao S."/>
            <person name="Li Z."/>
            <person name="Zhang A."/>
            <person name="Wang D."/>
            <person name="Liang C."/>
        </authorList>
    </citation>
    <scope>NUCLEOTIDE SEQUENCE [LARGE SCALE GENOMIC DNA]</scope>
    <source>
        <strain evidence="1">cv. G1812</strain>
    </source>
</reference>
<name>A0A8R7TVT8_TRIUA</name>
<sequence length="142" mass="16828">MYPQQYDEKLFPPEQKDQNLLHPTLDLQLVLFQLVHKDRIPISQDHTNPLHEMPQSQSKPPLQEINEFQRSWENPKRVFPSAHQRIFLGPNIPNARSLPRNTSQKTQYAYLPHLHNSKYPDLLQFLLKYSNHPTNPLFLNES</sequence>
<reference evidence="2" key="1">
    <citation type="journal article" date="2013" name="Nature">
        <title>Draft genome of the wheat A-genome progenitor Triticum urartu.</title>
        <authorList>
            <person name="Ling H.Q."/>
            <person name="Zhao S."/>
            <person name="Liu D."/>
            <person name="Wang J."/>
            <person name="Sun H."/>
            <person name="Zhang C."/>
            <person name="Fan H."/>
            <person name="Li D."/>
            <person name="Dong L."/>
            <person name="Tao Y."/>
            <person name="Gao C."/>
            <person name="Wu H."/>
            <person name="Li Y."/>
            <person name="Cui Y."/>
            <person name="Guo X."/>
            <person name="Zheng S."/>
            <person name="Wang B."/>
            <person name="Yu K."/>
            <person name="Liang Q."/>
            <person name="Yang W."/>
            <person name="Lou X."/>
            <person name="Chen J."/>
            <person name="Feng M."/>
            <person name="Jian J."/>
            <person name="Zhang X."/>
            <person name="Luo G."/>
            <person name="Jiang Y."/>
            <person name="Liu J."/>
            <person name="Wang Z."/>
            <person name="Sha Y."/>
            <person name="Zhang B."/>
            <person name="Wu H."/>
            <person name="Tang D."/>
            <person name="Shen Q."/>
            <person name="Xue P."/>
            <person name="Zou S."/>
            <person name="Wang X."/>
            <person name="Liu X."/>
            <person name="Wang F."/>
            <person name="Yang Y."/>
            <person name="An X."/>
            <person name="Dong Z."/>
            <person name="Zhang K."/>
            <person name="Zhang X."/>
            <person name="Luo M.C."/>
            <person name="Dvorak J."/>
            <person name="Tong Y."/>
            <person name="Wang J."/>
            <person name="Yang H."/>
            <person name="Li Z."/>
            <person name="Wang D."/>
            <person name="Zhang A."/>
            <person name="Wang J."/>
        </authorList>
    </citation>
    <scope>NUCLEOTIDE SEQUENCE</scope>
    <source>
        <strain evidence="2">cv. G1812</strain>
    </source>
</reference>
<accession>A0A8R7TVT8</accession>
<dbReference type="AlphaFoldDB" id="A0A8R7TVT8"/>
<evidence type="ECO:0000313" key="1">
    <source>
        <dbReference type="EnsemblPlants" id="TuG1812G0300002592.01.T01.cds320273"/>
    </source>
</evidence>
<dbReference type="EnsemblPlants" id="TuG1812G0300002592.01.T01">
    <property type="protein sequence ID" value="TuG1812G0300002592.01.T01.cds320273"/>
    <property type="gene ID" value="TuG1812G0300002592.01"/>
</dbReference>
<dbReference type="Proteomes" id="UP000015106">
    <property type="component" value="Chromosome 3"/>
</dbReference>
<dbReference type="Gramene" id="TuG1812G0300002592.01.T01">
    <property type="protein sequence ID" value="TuG1812G0300002592.01.T01.cds320273"/>
    <property type="gene ID" value="TuG1812G0300002592.01"/>
</dbReference>
<evidence type="ECO:0000313" key="2">
    <source>
        <dbReference type="Proteomes" id="UP000015106"/>
    </source>
</evidence>